<name>A0ABY7DYX6_MYAAR</name>
<protein>
    <recommendedName>
        <fullName evidence="4">Ephrin RBD domain-containing protein</fullName>
    </recommendedName>
</protein>
<organism evidence="2 3">
    <name type="scientific">Mya arenaria</name>
    <name type="common">Soft-shell clam</name>
    <dbReference type="NCBI Taxonomy" id="6604"/>
    <lineage>
        <taxon>Eukaryota</taxon>
        <taxon>Metazoa</taxon>
        <taxon>Spiralia</taxon>
        <taxon>Lophotrochozoa</taxon>
        <taxon>Mollusca</taxon>
        <taxon>Bivalvia</taxon>
        <taxon>Autobranchia</taxon>
        <taxon>Heteroconchia</taxon>
        <taxon>Euheterodonta</taxon>
        <taxon>Imparidentia</taxon>
        <taxon>Neoheterodontei</taxon>
        <taxon>Myida</taxon>
        <taxon>Myoidea</taxon>
        <taxon>Myidae</taxon>
        <taxon>Mya</taxon>
    </lineage>
</organism>
<evidence type="ECO:0000313" key="2">
    <source>
        <dbReference type="EMBL" id="WAR01870.1"/>
    </source>
</evidence>
<reference evidence="2" key="1">
    <citation type="submission" date="2022-11" db="EMBL/GenBank/DDBJ databases">
        <title>Centuries of genome instability and evolution in soft-shell clam transmissible cancer (bioRxiv).</title>
        <authorList>
            <person name="Hart S.F.M."/>
            <person name="Yonemitsu M.A."/>
            <person name="Giersch R.M."/>
            <person name="Beal B.F."/>
            <person name="Arriagada G."/>
            <person name="Davis B.W."/>
            <person name="Ostrander E.A."/>
            <person name="Goff S.P."/>
            <person name="Metzger M.J."/>
        </authorList>
    </citation>
    <scope>NUCLEOTIDE SEQUENCE</scope>
    <source>
        <strain evidence="2">MELC-2E11</strain>
        <tissue evidence="2">Siphon/mantle</tissue>
    </source>
</reference>
<accession>A0ABY7DYX6</accession>
<evidence type="ECO:0000256" key="1">
    <source>
        <dbReference type="SAM" id="MobiDB-lite"/>
    </source>
</evidence>
<dbReference type="Proteomes" id="UP001164746">
    <property type="component" value="Chromosome 4"/>
</dbReference>
<keyword evidence="3" id="KW-1185">Reference proteome</keyword>
<dbReference type="EMBL" id="CP111015">
    <property type="protein sequence ID" value="WAR01870.1"/>
    <property type="molecule type" value="Genomic_DNA"/>
</dbReference>
<sequence>MGFNPARHFLSVPLHDRDLSPLWVRGSCLPQMGKQNRFLFDTSQLPPCMFQEGFQVFGIHVYLRRHETLVCPRENPQRYPPSDKAHGNIRHSAPASQQTHDINNNEKIDIRGNYDGVNISRDEQFNSVDIRDKANRKPSSSNDCPVARDSSLILLTSVILLFMSVVR</sequence>
<feature type="region of interest" description="Disordered" evidence="1">
    <location>
        <begin position="73"/>
        <end position="105"/>
    </location>
</feature>
<evidence type="ECO:0000313" key="3">
    <source>
        <dbReference type="Proteomes" id="UP001164746"/>
    </source>
</evidence>
<proteinExistence type="predicted"/>
<evidence type="ECO:0008006" key="4">
    <source>
        <dbReference type="Google" id="ProtNLM"/>
    </source>
</evidence>
<gene>
    <name evidence="2" type="ORF">MAR_008428</name>
</gene>